<dbReference type="PANTHER" id="PTHR45947:SF14">
    <property type="entry name" value="SLL1723 PROTEIN"/>
    <property type="match status" value="1"/>
</dbReference>
<dbReference type="Gene3D" id="3.40.50.2000">
    <property type="entry name" value="Glycogen Phosphorylase B"/>
    <property type="match status" value="2"/>
</dbReference>
<accession>A0A1H2BP98</accession>
<keyword evidence="2" id="KW-0808">Transferase</keyword>
<dbReference type="RefSeq" id="WP_146690792.1">
    <property type="nucleotide sequence ID" value="NZ_LT629750.1"/>
</dbReference>
<sequence length="400" mass="45112">MTTELASSDRPSEITVAHMREDWLPLSENWLHSLLTHLPDGVKNRVVCERALNLDKFPVDSIHVTMTSRWLRSLAFRRGLGKFVRRYARADVLRSISPHIMHSHFGQSGWESVAIARRLRVPHIVSFYGYDVNLPDREDRWRRRYREMFDQASAVLCEGPHMMEQIIAHGARREQMRLFRLGIALDRFPYRPRTWARQEPLRVLIAGRFVEKKGMPYAIDALARIASRIPLEIHLVGDAYENAASQAEKLRITEAIERGGLADRVVSHGMIPYGSLIELAYRCHVFVSPSVRAADGDTEGGAPVAIAEMAASGMPIVSTTHCDIPYAVGGSDNAMLAPERDADALADLLLKLVENPGSWRPMLDRARAHVENNYEIIKQGGHLAQIYREVISSQPKTDNG</sequence>
<dbReference type="AlphaFoldDB" id="A0A1H2BP98"/>
<gene>
    <name evidence="2" type="ORF">SAMN05444158_7358</name>
</gene>
<dbReference type="Pfam" id="PF13579">
    <property type="entry name" value="Glyco_trans_4_4"/>
    <property type="match status" value="1"/>
</dbReference>
<reference evidence="3" key="1">
    <citation type="submission" date="2016-10" db="EMBL/GenBank/DDBJ databases">
        <authorList>
            <person name="Varghese N."/>
            <person name="Submissions S."/>
        </authorList>
    </citation>
    <scope>NUCLEOTIDE SEQUENCE [LARGE SCALE GENOMIC DNA]</scope>
    <source>
        <strain evidence="3">GAS369</strain>
    </source>
</reference>
<proteinExistence type="predicted"/>
<dbReference type="PANTHER" id="PTHR45947">
    <property type="entry name" value="SULFOQUINOVOSYL TRANSFERASE SQD2"/>
    <property type="match status" value="1"/>
</dbReference>
<dbReference type="EMBL" id="LT629750">
    <property type="protein sequence ID" value="SDT59586.1"/>
    <property type="molecule type" value="Genomic_DNA"/>
</dbReference>
<evidence type="ECO:0000259" key="1">
    <source>
        <dbReference type="Pfam" id="PF13579"/>
    </source>
</evidence>
<evidence type="ECO:0000313" key="2">
    <source>
        <dbReference type="EMBL" id="SDT59586.1"/>
    </source>
</evidence>
<keyword evidence="3" id="KW-1185">Reference proteome</keyword>
<dbReference type="GO" id="GO:0016757">
    <property type="term" value="F:glycosyltransferase activity"/>
    <property type="evidence" value="ECO:0007669"/>
    <property type="project" value="TreeGrafter"/>
</dbReference>
<protein>
    <submittedName>
        <fullName evidence="2">Colanic acid/amylovoran biosynthesis glycosyltransferase</fullName>
    </submittedName>
</protein>
<feature type="domain" description="Glycosyltransferase subfamily 4-like N-terminal" evidence="1">
    <location>
        <begin position="53"/>
        <end position="182"/>
    </location>
</feature>
<dbReference type="Pfam" id="PF13692">
    <property type="entry name" value="Glyco_trans_1_4"/>
    <property type="match status" value="1"/>
</dbReference>
<organism evidence="2 3">
    <name type="scientific">Bradyrhizobium canariense</name>
    <dbReference type="NCBI Taxonomy" id="255045"/>
    <lineage>
        <taxon>Bacteria</taxon>
        <taxon>Pseudomonadati</taxon>
        <taxon>Pseudomonadota</taxon>
        <taxon>Alphaproteobacteria</taxon>
        <taxon>Hyphomicrobiales</taxon>
        <taxon>Nitrobacteraceae</taxon>
        <taxon>Bradyrhizobium</taxon>
    </lineage>
</organism>
<dbReference type="InterPro" id="IPR028098">
    <property type="entry name" value="Glyco_trans_4-like_N"/>
</dbReference>
<dbReference type="SUPFAM" id="SSF53756">
    <property type="entry name" value="UDP-Glycosyltransferase/glycogen phosphorylase"/>
    <property type="match status" value="1"/>
</dbReference>
<dbReference type="Proteomes" id="UP000243904">
    <property type="component" value="Chromosome I"/>
</dbReference>
<name>A0A1H2BP98_9BRAD</name>
<evidence type="ECO:0000313" key="3">
    <source>
        <dbReference type="Proteomes" id="UP000243904"/>
    </source>
</evidence>
<dbReference type="InterPro" id="IPR050194">
    <property type="entry name" value="Glycosyltransferase_grp1"/>
</dbReference>